<dbReference type="InterPro" id="IPR004360">
    <property type="entry name" value="Glyas_Fos-R_dOase_dom"/>
</dbReference>
<dbReference type="Pfam" id="PF00903">
    <property type="entry name" value="Glyoxalase"/>
    <property type="match status" value="1"/>
</dbReference>
<gene>
    <name evidence="2" type="ORF">SOCE26_047920</name>
</gene>
<dbReference type="Gene3D" id="3.10.180.10">
    <property type="entry name" value="2,3-Dihydroxybiphenyl 1,2-Dioxygenase, domain 1"/>
    <property type="match status" value="1"/>
</dbReference>
<reference evidence="2 3" key="1">
    <citation type="submission" date="2015-09" db="EMBL/GenBank/DDBJ databases">
        <title>Sorangium comparison.</title>
        <authorList>
            <person name="Zaburannyi N."/>
            <person name="Bunk B."/>
            <person name="Overmann J."/>
            <person name="Mueller R."/>
        </authorList>
    </citation>
    <scope>NUCLEOTIDE SEQUENCE [LARGE SCALE GENOMIC DNA]</scope>
    <source>
        <strain evidence="2 3">So ce26</strain>
    </source>
</reference>
<dbReference type="AlphaFoldDB" id="A0A2L0EVM1"/>
<evidence type="ECO:0000313" key="2">
    <source>
        <dbReference type="EMBL" id="AUX43344.1"/>
    </source>
</evidence>
<dbReference type="OrthoDB" id="1492945at2"/>
<dbReference type="RefSeq" id="WP_104982032.1">
    <property type="nucleotide sequence ID" value="NZ_CP012673.1"/>
</dbReference>
<dbReference type="EMBL" id="CP012673">
    <property type="protein sequence ID" value="AUX43344.1"/>
    <property type="molecule type" value="Genomic_DNA"/>
</dbReference>
<protein>
    <recommendedName>
        <fullName evidence="1">VOC domain-containing protein</fullName>
    </recommendedName>
</protein>
<name>A0A2L0EVM1_SORCE</name>
<sequence>MKILDVITPIIAEDHDATVAQYREALGLSVKMVFDHAGFHLTWLGPIVVLSAPDEAALAVPRQVAGIFVVDDLDAFWERLSPRTTVLSPRTDVPSGRAFVVSHPGGRAFEYLQLKP</sequence>
<dbReference type="Proteomes" id="UP000238348">
    <property type="component" value="Chromosome"/>
</dbReference>
<evidence type="ECO:0000259" key="1">
    <source>
        <dbReference type="PROSITE" id="PS51819"/>
    </source>
</evidence>
<proteinExistence type="predicted"/>
<dbReference type="InterPro" id="IPR029068">
    <property type="entry name" value="Glyas_Bleomycin-R_OHBP_Dase"/>
</dbReference>
<organism evidence="2 3">
    <name type="scientific">Sorangium cellulosum</name>
    <name type="common">Polyangium cellulosum</name>
    <dbReference type="NCBI Taxonomy" id="56"/>
    <lineage>
        <taxon>Bacteria</taxon>
        <taxon>Pseudomonadati</taxon>
        <taxon>Myxococcota</taxon>
        <taxon>Polyangia</taxon>
        <taxon>Polyangiales</taxon>
        <taxon>Polyangiaceae</taxon>
        <taxon>Sorangium</taxon>
    </lineage>
</organism>
<dbReference type="SUPFAM" id="SSF54593">
    <property type="entry name" value="Glyoxalase/Bleomycin resistance protein/Dihydroxybiphenyl dioxygenase"/>
    <property type="match status" value="1"/>
</dbReference>
<accession>A0A2L0EVM1</accession>
<feature type="domain" description="VOC" evidence="1">
    <location>
        <begin position="3"/>
        <end position="114"/>
    </location>
</feature>
<evidence type="ECO:0000313" key="3">
    <source>
        <dbReference type="Proteomes" id="UP000238348"/>
    </source>
</evidence>
<dbReference type="InterPro" id="IPR037523">
    <property type="entry name" value="VOC_core"/>
</dbReference>
<dbReference type="PROSITE" id="PS51819">
    <property type="entry name" value="VOC"/>
    <property type="match status" value="1"/>
</dbReference>